<evidence type="ECO:0000313" key="7">
    <source>
        <dbReference type="EMBL" id="MBA4609614.1"/>
    </source>
</evidence>
<keyword evidence="2" id="KW-1003">Cell membrane</keyword>
<sequence>MRPPAAHAAERSSSWLPPLLVLLVLVGAYLGAALLHRKRRGRAWSAWRAASWTAGAVGIALALAPPLADAHTAQAHMVQHLLLGMLAPIGLVLGAPVTLLLTVLAPPAARRVTALLRTRAFHVLSHPVTTALLNVGGMFVLYLTPLFALSAQSPAVHHLVHAHFLVAGYLFAWSIAGPDPAPRRPSMTLRVVVLVLAGAAHAFLAKLLYARAGELPPGSDFTVADMQRAAQWMYYGGDVAEILLAVALFATWLGRRRDHPRQGGVARATVGTPRP</sequence>
<feature type="transmembrane region" description="Helical" evidence="6">
    <location>
        <begin position="15"/>
        <end position="35"/>
    </location>
</feature>
<evidence type="ECO:0000313" key="8">
    <source>
        <dbReference type="Proteomes" id="UP000550354"/>
    </source>
</evidence>
<dbReference type="RefSeq" id="WP_181756467.1">
    <property type="nucleotide sequence ID" value="NZ_JACEOG010000002.1"/>
</dbReference>
<keyword evidence="3 6" id="KW-0812">Transmembrane</keyword>
<accession>A0A838XRF0</accession>
<name>A0A838XRF0_9ACTN</name>
<keyword evidence="4 6" id="KW-1133">Transmembrane helix</keyword>
<evidence type="ECO:0000256" key="4">
    <source>
        <dbReference type="ARBA" id="ARBA00022989"/>
    </source>
</evidence>
<dbReference type="Proteomes" id="UP000550354">
    <property type="component" value="Unassembled WGS sequence"/>
</dbReference>
<feature type="transmembrane region" description="Helical" evidence="6">
    <location>
        <begin position="123"/>
        <end position="143"/>
    </location>
</feature>
<comment type="caution">
    <text evidence="7">The sequence shown here is derived from an EMBL/GenBank/DDBJ whole genome shotgun (WGS) entry which is preliminary data.</text>
</comment>
<feature type="transmembrane region" description="Helical" evidence="6">
    <location>
        <begin position="80"/>
        <end position="103"/>
    </location>
</feature>
<evidence type="ECO:0000256" key="1">
    <source>
        <dbReference type="ARBA" id="ARBA00004651"/>
    </source>
</evidence>
<protein>
    <submittedName>
        <fullName evidence="7">Cytochrome c oxidase assembly protein</fullName>
    </submittedName>
</protein>
<evidence type="ECO:0000256" key="5">
    <source>
        <dbReference type="ARBA" id="ARBA00023136"/>
    </source>
</evidence>
<evidence type="ECO:0000256" key="6">
    <source>
        <dbReference type="SAM" id="Phobius"/>
    </source>
</evidence>
<gene>
    <name evidence="7" type="ORF">H1W00_14105</name>
</gene>
<feature type="transmembrane region" description="Helical" evidence="6">
    <location>
        <begin position="47"/>
        <end position="68"/>
    </location>
</feature>
<proteinExistence type="predicted"/>
<keyword evidence="5 6" id="KW-0472">Membrane</keyword>
<organism evidence="7 8">
    <name type="scientific">Aeromicrobium phoceense</name>
    <dbReference type="NCBI Taxonomy" id="2754045"/>
    <lineage>
        <taxon>Bacteria</taxon>
        <taxon>Bacillati</taxon>
        <taxon>Actinomycetota</taxon>
        <taxon>Actinomycetes</taxon>
        <taxon>Propionibacteriales</taxon>
        <taxon>Nocardioidaceae</taxon>
        <taxon>Aeromicrobium</taxon>
    </lineage>
</organism>
<keyword evidence="8" id="KW-1185">Reference proteome</keyword>
<feature type="transmembrane region" description="Helical" evidence="6">
    <location>
        <begin position="155"/>
        <end position="176"/>
    </location>
</feature>
<comment type="subcellular location">
    <subcellularLocation>
        <location evidence="1">Cell membrane</location>
        <topology evidence="1">Multi-pass membrane protein</topology>
    </subcellularLocation>
</comment>
<evidence type="ECO:0000256" key="2">
    <source>
        <dbReference type="ARBA" id="ARBA00022475"/>
    </source>
</evidence>
<reference evidence="7 8" key="1">
    <citation type="submission" date="2020-07" db="EMBL/GenBank/DDBJ databases">
        <title>Draft genome and description of Aeromicrobium phoceense strain Marseille-Q0843 isolated from healthy skin swab.</title>
        <authorList>
            <person name="Boxberger M."/>
            <person name="La Scola B."/>
        </authorList>
    </citation>
    <scope>NUCLEOTIDE SEQUENCE [LARGE SCALE GENOMIC DNA]</scope>
    <source>
        <strain evidence="7 8">Marseille-Q0843</strain>
    </source>
</reference>
<feature type="transmembrane region" description="Helical" evidence="6">
    <location>
        <begin position="188"/>
        <end position="212"/>
    </location>
</feature>
<dbReference type="Pfam" id="PF09678">
    <property type="entry name" value="Caa3_CtaG"/>
    <property type="match status" value="1"/>
</dbReference>
<dbReference type="InterPro" id="IPR019108">
    <property type="entry name" value="Caa3_assmbl_CtaG-rel"/>
</dbReference>
<feature type="transmembrane region" description="Helical" evidence="6">
    <location>
        <begin position="232"/>
        <end position="253"/>
    </location>
</feature>
<dbReference type="AlphaFoldDB" id="A0A838XRF0"/>
<evidence type="ECO:0000256" key="3">
    <source>
        <dbReference type="ARBA" id="ARBA00022692"/>
    </source>
</evidence>
<dbReference type="EMBL" id="JACEOG010000002">
    <property type="protein sequence ID" value="MBA4609614.1"/>
    <property type="molecule type" value="Genomic_DNA"/>
</dbReference>
<dbReference type="GO" id="GO:0005886">
    <property type="term" value="C:plasma membrane"/>
    <property type="evidence" value="ECO:0007669"/>
    <property type="project" value="UniProtKB-SubCell"/>
</dbReference>